<reference evidence="1" key="1">
    <citation type="submission" date="2022-01" db="EMBL/GenBank/DDBJ databases">
        <title>Comparative genomics reveals a dynamic genome evolution in the ectomycorrhizal milk-cap (Lactarius) mushrooms.</title>
        <authorList>
            <consortium name="DOE Joint Genome Institute"/>
            <person name="Lebreton A."/>
            <person name="Tang N."/>
            <person name="Kuo A."/>
            <person name="LaButti K."/>
            <person name="Drula E."/>
            <person name="Barry K."/>
            <person name="Clum A."/>
            <person name="Lipzen A."/>
            <person name="Mousain D."/>
            <person name="Ng V."/>
            <person name="Wang R."/>
            <person name="Wang X."/>
            <person name="Dai Y."/>
            <person name="Henrissat B."/>
            <person name="Grigoriev I.V."/>
            <person name="Guerin-Laguette A."/>
            <person name="Yu F."/>
            <person name="Martin F.M."/>
        </authorList>
    </citation>
    <scope>NUCLEOTIDE SEQUENCE</scope>
    <source>
        <strain evidence="1">QP</strain>
    </source>
</reference>
<sequence>MNEDLLDLQYKQSGPTPTAFSIRATRVPMKFTTFNTLNDDILLFGVFRYYRLDEENAWNMASPRTLLGIPPGYANGTPSVDVLDHLPPLPLFIDYRDTTTAICRQDESAIHHALLLWDRLRRIDLHFSPSIMHKSLMLMDEPFQMLEHLSLSSTTKEDTSLVLPKTFLAPNLRRLTLHGISLPNRLRLLSSTVSLVTLVLTNIRASGYFLPRPLIAHLWSLHQLEELTIEFSIPIPRPSAERELLGKRLTPVTLPNLKHLRFQGVSVYLECLVAQIRAPLLERLDIMLFNQLAFVLPHLSHFINTTEAFKLPIATVSFGDEVSIITDHDITQQHGAPFALHVMCKELDWQIDCAAQICCALMTPLSGVQELRLDFDGATVPTRWQNGEIDGTTWHELLRSFIGVNMLRICAALSEEVSRALQVNEVGLDPGLLPGLQEIVIETADSLFGSFIHARQVAGRPLAVRSTLSNAMEGSGSNTTEVTEYTARLLSTIEHRGTVVSQRKWRPQNEALNHSPVPLMMPIHFVHNDRVNLGLPIVLVATHRCMTLLDAGNPAPVGDCSTIFIRINWPGYGEWSSQKIMTRDQTPAHNTITVEKFAKHVASAVCRFMDEQLRVYGGEALWRIWPGGITKDHVILIGVVHVSQGSWQPILQLNRHIIPPSLGS</sequence>
<keyword evidence="2" id="KW-1185">Reference proteome</keyword>
<accession>A0AAD4QFV8</accession>
<gene>
    <name evidence="1" type="ORF">EDB92DRAFT_1967189</name>
</gene>
<dbReference type="AlphaFoldDB" id="A0AAD4QFV8"/>
<dbReference type="EMBL" id="JAKELL010000010">
    <property type="protein sequence ID" value="KAH8995949.1"/>
    <property type="molecule type" value="Genomic_DNA"/>
</dbReference>
<name>A0AAD4QFV8_9AGAM</name>
<dbReference type="SUPFAM" id="SSF52047">
    <property type="entry name" value="RNI-like"/>
    <property type="match status" value="1"/>
</dbReference>
<evidence type="ECO:0000313" key="1">
    <source>
        <dbReference type="EMBL" id="KAH8995949.1"/>
    </source>
</evidence>
<comment type="caution">
    <text evidence="1">The sequence shown here is derived from an EMBL/GenBank/DDBJ whole genome shotgun (WGS) entry which is preliminary data.</text>
</comment>
<dbReference type="Proteomes" id="UP001201163">
    <property type="component" value="Unassembled WGS sequence"/>
</dbReference>
<evidence type="ECO:0000313" key="2">
    <source>
        <dbReference type="Proteomes" id="UP001201163"/>
    </source>
</evidence>
<protein>
    <submittedName>
        <fullName evidence="1">Uncharacterized protein</fullName>
    </submittedName>
</protein>
<proteinExistence type="predicted"/>
<organism evidence="1 2">
    <name type="scientific">Lactarius akahatsu</name>
    <dbReference type="NCBI Taxonomy" id="416441"/>
    <lineage>
        <taxon>Eukaryota</taxon>
        <taxon>Fungi</taxon>
        <taxon>Dikarya</taxon>
        <taxon>Basidiomycota</taxon>
        <taxon>Agaricomycotina</taxon>
        <taxon>Agaricomycetes</taxon>
        <taxon>Russulales</taxon>
        <taxon>Russulaceae</taxon>
        <taxon>Lactarius</taxon>
    </lineage>
</organism>